<sequence>MNNYRSVNPATGELLAEYPILPDEALAGLADRSQRAYSSWRWEAVEKRADLLVRTADLYAERADDLAKIATEEMGKPIAEARKEAQLAAAIFRYYGLKGPELLADEVLHPRSGDNAVVRSAPLGPLLGIMPWNYPYYQVARFAAPNLLLGNTIILKHARSVPGAALAIEALFHEAGLPAHTYQNAFVSTGQVADLIADPRICGVSLTGSEKAGTAVAEIAGRHLKKHVLELGGADPFIVLDDRNLDRTVRLAVLGRINNGGQACAASKRFIVLDEAYESFVTAFAAAMAGIKPGDPTDPDTLLGPLSSEAAVEELLDQIRDATDQGAVILAGGRRADRPGAFLEATVLTDVTPQMRAYHEELFGPVAVVHRAASVDEAVEIANDSPFGLGAAVFTADEALGHDVADRLEAGMVTVNGVTQTQPDLPFGGVKGSGIGRELGRYGLEEFVNKKLIRVPHMAGRQIGSAENNPKAPAAAPQS</sequence>
<keyword evidence="6" id="KW-1185">Reference proteome</keyword>
<name>A0A127A1E7_9MICC</name>
<feature type="domain" description="Aldehyde dehydrogenase" evidence="4">
    <location>
        <begin position="4"/>
        <end position="452"/>
    </location>
</feature>
<comment type="similarity">
    <text evidence="1">Belongs to the aldehyde dehydrogenase family.</text>
</comment>
<dbReference type="Pfam" id="PF00171">
    <property type="entry name" value="Aldedh"/>
    <property type="match status" value="1"/>
</dbReference>
<dbReference type="FunFam" id="3.40.605.10:FF:000012">
    <property type="entry name" value="NAD-dependent succinate-semialdehyde dehydrogenase"/>
    <property type="match status" value="1"/>
</dbReference>
<dbReference type="KEGG" id="satk:SA2016_2257"/>
<dbReference type="FunFam" id="3.40.309.10:FF:000009">
    <property type="entry name" value="Aldehyde dehydrogenase A"/>
    <property type="match status" value="1"/>
</dbReference>
<dbReference type="Proteomes" id="UP000070134">
    <property type="component" value="Chromosome"/>
</dbReference>
<dbReference type="OrthoDB" id="6882680at2"/>
<dbReference type="GO" id="GO:0004030">
    <property type="term" value="F:aldehyde dehydrogenase [NAD(P)+] activity"/>
    <property type="evidence" value="ECO:0007669"/>
    <property type="project" value="InterPro"/>
</dbReference>
<keyword evidence="3" id="KW-0560">Oxidoreductase</keyword>
<dbReference type="RefSeq" id="WP_084249461.1">
    <property type="nucleotide sequence ID" value="NZ_BJMO01000095.1"/>
</dbReference>
<dbReference type="InterPro" id="IPR016163">
    <property type="entry name" value="Ald_DH_C"/>
</dbReference>
<dbReference type="InterPro" id="IPR015590">
    <property type="entry name" value="Aldehyde_DH_dom"/>
</dbReference>
<dbReference type="InterPro" id="IPR047110">
    <property type="entry name" value="GABD/Sad-like"/>
</dbReference>
<dbReference type="PATRIC" id="fig|37927.3.peg.2321"/>
<reference evidence="5 6" key="1">
    <citation type="submission" date="2016-02" db="EMBL/GenBank/DDBJ databases">
        <title>Complete genome of Sinomonas atrocyanea KCTC 3377.</title>
        <authorList>
            <person name="Kim K.M."/>
        </authorList>
    </citation>
    <scope>NUCLEOTIDE SEQUENCE [LARGE SCALE GENOMIC DNA]</scope>
    <source>
        <strain evidence="5 6">KCTC 3377</strain>
    </source>
</reference>
<dbReference type="InterPro" id="IPR016161">
    <property type="entry name" value="Ald_DH/histidinol_DH"/>
</dbReference>
<proteinExistence type="inferred from homology"/>
<accession>A0A127A1E7</accession>
<evidence type="ECO:0000259" key="4">
    <source>
        <dbReference type="Pfam" id="PF00171"/>
    </source>
</evidence>
<organism evidence="5 6">
    <name type="scientific">Sinomonas atrocyanea</name>
    <dbReference type="NCBI Taxonomy" id="37927"/>
    <lineage>
        <taxon>Bacteria</taxon>
        <taxon>Bacillati</taxon>
        <taxon>Actinomycetota</taxon>
        <taxon>Actinomycetes</taxon>
        <taxon>Micrococcales</taxon>
        <taxon>Micrococcaceae</taxon>
        <taxon>Sinomonas</taxon>
    </lineage>
</organism>
<dbReference type="InterPro" id="IPR044148">
    <property type="entry name" value="ALDH_GabD1-like"/>
</dbReference>
<evidence type="ECO:0000256" key="1">
    <source>
        <dbReference type="ARBA" id="ARBA00009986"/>
    </source>
</evidence>
<evidence type="ECO:0000313" key="5">
    <source>
        <dbReference type="EMBL" id="AMM32926.1"/>
    </source>
</evidence>
<dbReference type="STRING" id="37927.SA2016_2257"/>
<dbReference type="EMBL" id="CP014518">
    <property type="protein sequence ID" value="AMM32926.1"/>
    <property type="molecule type" value="Genomic_DNA"/>
</dbReference>
<evidence type="ECO:0000256" key="2">
    <source>
        <dbReference type="ARBA" id="ARBA00022857"/>
    </source>
</evidence>
<dbReference type="Gene3D" id="3.40.309.10">
    <property type="entry name" value="Aldehyde Dehydrogenase, Chain A, domain 2"/>
    <property type="match status" value="1"/>
</dbReference>
<dbReference type="PANTHER" id="PTHR43217">
    <property type="entry name" value="SUCCINATE SEMIALDEHYDE DEHYDROGENASE [NAD(P)+] SAD"/>
    <property type="match status" value="1"/>
</dbReference>
<dbReference type="InterPro" id="IPR016162">
    <property type="entry name" value="Ald_DH_N"/>
</dbReference>
<dbReference type="GO" id="GO:0004777">
    <property type="term" value="F:succinate-semialdehyde dehydrogenase (NAD+) activity"/>
    <property type="evidence" value="ECO:0007669"/>
    <property type="project" value="TreeGrafter"/>
</dbReference>
<dbReference type="AlphaFoldDB" id="A0A127A1E7"/>
<evidence type="ECO:0000256" key="3">
    <source>
        <dbReference type="ARBA" id="ARBA00023002"/>
    </source>
</evidence>
<protein>
    <submittedName>
        <fullName evidence="5">Succinate-semialdehyde dehydrogenase</fullName>
    </submittedName>
</protein>
<keyword evidence="2" id="KW-0521">NADP</keyword>
<dbReference type="PANTHER" id="PTHR43217:SF2">
    <property type="entry name" value="SUCCINATE-SEMIALDEHYDE DEHYDROGENASE [NADP(+)]"/>
    <property type="match status" value="1"/>
</dbReference>
<gene>
    <name evidence="5" type="ORF">SA2016_2257</name>
</gene>
<dbReference type="SUPFAM" id="SSF53720">
    <property type="entry name" value="ALDH-like"/>
    <property type="match status" value="1"/>
</dbReference>
<evidence type="ECO:0000313" key="6">
    <source>
        <dbReference type="Proteomes" id="UP000070134"/>
    </source>
</evidence>
<dbReference type="CDD" id="cd07100">
    <property type="entry name" value="ALDH_SSADH1_GabD1"/>
    <property type="match status" value="1"/>
</dbReference>
<dbReference type="Gene3D" id="3.40.605.10">
    <property type="entry name" value="Aldehyde Dehydrogenase, Chain A, domain 1"/>
    <property type="match status" value="1"/>
</dbReference>